<keyword evidence="3" id="KW-1185">Reference proteome</keyword>
<protein>
    <submittedName>
        <fullName evidence="2">Uncharacterized protein</fullName>
    </submittedName>
</protein>
<comment type="caution">
    <text evidence="2">The sequence shown here is derived from an EMBL/GenBank/DDBJ whole genome shotgun (WGS) entry which is preliminary data.</text>
</comment>
<feature type="compositionally biased region" description="Polar residues" evidence="1">
    <location>
        <begin position="1"/>
        <end position="10"/>
    </location>
</feature>
<dbReference type="EMBL" id="PVNG01000040">
    <property type="protein sequence ID" value="PRX48793.1"/>
    <property type="molecule type" value="Genomic_DNA"/>
</dbReference>
<feature type="region of interest" description="Disordered" evidence="1">
    <location>
        <begin position="1"/>
        <end position="45"/>
    </location>
</feature>
<evidence type="ECO:0000313" key="3">
    <source>
        <dbReference type="Proteomes" id="UP000238312"/>
    </source>
</evidence>
<accession>A0A2T0LXP3</accession>
<sequence length="45" mass="5012">MQGTSLSHSASDSKHIGWGMTVPDPQRPIPWRPALVTFRPSNPRN</sequence>
<name>A0A2T0LXP3_9ACTN</name>
<evidence type="ECO:0000256" key="1">
    <source>
        <dbReference type="SAM" id="MobiDB-lite"/>
    </source>
</evidence>
<organism evidence="2 3">
    <name type="scientific">Nonomuraea fuscirosea</name>
    <dbReference type="NCBI Taxonomy" id="1291556"/>
    <lineage>
        <taxon>Bacteria</taxon>
        <taxon>Bacillati</taxon>
        <taxon>Actinomycetota</taxon>
        <taxon>Actinomycetes</taxon>
        <taxon>Streptosporangiales</taxon>
        <taxon>Streptosporangiaceae</taxon>
        <taxon>Nonomuraea</taxon>
    </lineage>
</organism>
<reference evidence="2 3" key="1">
    <citation type="submission" date="2018-03" db="EMBL/GenBank/DDBJ databases">
        <title>Genomic Encyclopedia of Type Strains, Phase III (KMG-III): the genomes of soil and plant-associated and newly described type strains.</title>
        <authorList>
            <person name="Whitman W."/>
        </authorList>
    </citation>
    <scope>NUCLEOTIDE SEQUENCE [LARGE SCALE GENOMIC DNA]</scope>
    <source>
        <strain evidence="2 3">CGMCC 4.7104</strain>
    </source>
</reference>
<gene>
    <name evidence="2" type="ORF">B0I32_14038</name>
</gene>
<dbReference type="AlphaFoldDB" id="A0A2T0LXP3"/>
<proteinExistence type="predicted"/>
<evidence type="ECO:0000313" key="2">
    <source>
        <dbReference type="EMBL" id="PRX48793.1"/>
    </source>
</evidence>
<dbReference type="Proteomes" id="UP000238312">
    <property type="component" value="Unassembled WGS sequence"/>
</dbReference>